<protein>
    <submittedName>
        <fullName evidence="4">TetR family transcriptional regulator</fullName>
    </submittedName>
</protein>
<dbReference type="InterPro" id="IPR009057">
    <property type="entry name" value="Homeodomain-like_sf"/>
</dbReference>
<keyword evidence="1 2" id="KW-0238">DNA-binding</keyword>
<dbReference type="SUPFAM" id="SSF48498">
    <property type="entry name" value="Tetracyclin repressor-like, C-terminal domain"/>
    <property type="match status" value="1"/>
</dbReference>
<dbReference type="Proteomes" id="UP000031656">
    <property type="component" value="Chromosome"/>
</dbReference>
<gene>
    <name evidence="4" type="ORF">GLS_c14370</name>
</gene>
<dbReference type="GeneID" id="56905658"/>
<evidence type="ECO:0000256" key="2">
    <source>
        <dbReference type="PROSITE-ProRule" id="PRU00335"/>
    </source>
</evidence>
<evidence type="ECO:0000256" key="1">
    <source>
        <dbReference type="ARBA" id="ARBA00023125"/>
    </source>
</evidence>
<feature type="domain" description="HTH tetR-type" evidence="3">
    <location>
        <begin position="12"/>
        <end position="72"/>
    </location>
</feature>
<dbReference type="Gene3D" id="1.10.357.10">
    <property type="entry name" value="Tetracycline Repressor, domain 2"/>
    <property type="match status" value="1"/>
</dbReference>
<dbReference type="GO" id="GO:0003677">
    <property type="term" value="F:DNA binding"/>
    <property type="evidence" value="ECO:0007669"/>
    <property type="project" value="UniProtKB-UniRule"/>
</dbReference>
<evidence type="ECO:0000313" key="4">
    <source>
        <dbReference type="EMBL" id="AHK71325.1"/>
    </source>
</evidence>
<reference evidence="4 5" key="1">
    <citation type="journal article" date="2015" name="Appl. Microbiol. Biotechnol.">
        <title>The consequence of an additional NADH dehydrogenase paralog on the growth of Gluconobacter oxydans DSM3504.</title>
        <authorList>
            <person name="Kostner D."/>
            <person name="Luchterhand B."/>
            <person name="Junker A."/>
            <person name="Volland S."/>
            <person name="Daniel R."/>
            <person name="Buchs J."/>
            <person name="Liebl W."/>
            <person name="Ehrenreich A."/>
        </authorList>
    </citation>
    <scope>NUCLEOTIDE SEQUENCE [LARGE SCALE GENOMIC DNA]</scope>
    <source>
        <strain evidence="4">DSM 3504</strain>
    </source>
</reference>
<dbReference type="EMBL" id="CP004373">
    <property type="protein sequence ID" value="AHK71325.1"/>
    <property type="molecule type" value="Genomic_DNA"/>
</dbReference>
<dbReference type="Pfam" id="PF17938">
    <property type="entry name" value="TetR_C_29"/>
    <property type="match status" value="1"/>
</dbReference>
<sequence>MSDDPPFLRDADQTRKNILEVALKEFAEYGLAGARVDRIARGTRTTKGMIYYHFGDKDGLYKAVLEKVYPSLRSDEEHLDVRNTDPIEALERIIDFTLDYHEKHEDFVRIVMIENINKGEHLRKTGIDSTVSYRIMVVIADILSRGMALGVFKREVTPVDLHIFYTSFCFYRVSNHHTVSSVLGINMLSAQSCARHRRMVKDAVIAYLASAD</sequence>
<dbReference type="InterPro" id="IPR036271">
    <property type="entry name" value="Tet_transcr_reg_TetR-rel_C_sf"/>
</dbReference>
<dbReference type="Pfam" id="PF00440">
    <property type="entry name" value="TetR_N"/>
    <property type="match status" value="1"/>
</dbReference>
<dbReference type="SUPFAM" id="SSF46689">
    <property type="entry name" value="Homeodomain-like"/>
    <property type="match status" value="1"/>
</dbReference>
<dbReference type="PROSITE" id="PS50977">
    <property type="entry name" value="HTH_TETR_2"/>
    <property type="match status" value="1"/>
</dbReference>
<dbReference type="PANTHER" id="PTHR30328">
    <property type="entry name" value="TRANSCRIPTIONAL REPRESSOR"/>
    <property type="match status" value="1"/>
</dbReference>
<accession>A0A067Z6M9</accession>
<dbReference type="PRINTS" id="PR00455">
    <property type="entry name" value="HTHTETR"/>
</dbReference>
<dbReference type="HOGENOM" id="CLU_069356_1_2_5"/>
<proteinExistence type="predicted"/>
<dbReference type="InterPro" id="IPR050109">
    <property type="entry name" value="HTH-type_TetR-like_transc_reg"/>
</dbReference>
<evidence type="ECO:0000259" key="3">
    <source>
        <dbReference type="PROSITE" id="PS50977"/>
    </source>
</evidence>
<feature type="DNA-binding region" description="H-T-H motif" evidence="2">
    <location>
        <begin position="35"/>
        <end position="54"/>
    </location>
</feature>
<dbReference type="InterPro" id="IPR001647">
    <property type="entry name" value="HTH_TetR"/>
</dbReference>
<evidence type="ECO:0000313" key="5">
    <source>
        <dbReference type="Proteomes" id="UP000031656"/>
    </source>
</evidence>
<organism evidence="4 5">
    <name type="scientific">Gluconobacter oxydans DSM 3504</name>
    <dbReference type="NCBI Taxonomy" id="1288313"/>
    <lineage>
        <taxon>Bacteria</taxon>
        <taxon>Pseudomonadati</taxon>
        <taxon>Pseudomonadota</taxon>
        <taxon>Alphaproteobacteria</taxon>
        <taxon>Acetobacterales</taxon>
        <taxon>Acetobacteraceae</taxon>
        <taxon>Gluconobacter</taxon>
    </lineage>
</organism>
<name>A0A067Z6M9_GLUOY</name>
<dbReference type="AlphaFoldDB" id="A0A067Z6M9"/>
<dbReference type="RefSeq" id="WP_041111712.1">
    <property type="nucleotide sequence ID" value="NZ_CP004373.1"/>
</dbReference>
<dbReference type="PANTHER" id="PTHR30328:SF54">
    <property type="entry name" value="HTH-TYPE TRANSCRIPTIONAL REPRESSOR SCO4008"/>
    <property type="match status" value="1"/>
</dbReference>
<dbReference type="KEGG" id="goy:GLS_c14370"/>
<dbReference type="InterPro" id="IPR041474">
    <property type="entry name" value="NicS_C"/>
</dbReference>